<dbReference type="GO" id="GO:0003860">
    <property type="term" value="F:3-hydroxyisobutyryl-CoA hydrolase activity"/>
    <property type="evidence" value="ECO:0007669"/>
    <property type="project" value="UniProtKB-EC"/>
</dbReference>
<dbReference type="EC" id="3.1.2.4" evidence="2"/>
<sequence length="375" mass="41166">MSDSPIRIEEWAGQQGCRIGVACLNSEKSLNALSLPMIELLLPQLQAWQADPQIACVVLLGQGDKAFCAGGDIRAMYEQIRAGNALTACTHFFALEYQLDYLIHTYAKPILVWGKGIVMGGGIGLMAGASHRVVTETSRLAMPEISIGLYPDVGGSWFLSRLPGKVGRFLALTGVHLNASDARFLGMADYQLANDQWEHVKAGLCAQHWPADEPGRKQCLTELLVRLEGDSGVNWPVSPIEQHWSQLLKVCRGHDASAVIQSLLDEQTREAFKDDPWWLKAVGNLQRGSPMSARLGLAMQARCEHLSLREAFQWELVASVRCCLSGEFAEGVRALLVDKDNQPRWSAAHDAAVEEDALALHFVAPWSGPHPLQDL</sequence>
<evidence type="ECO:0000256" key="2">
    <source>
        <dbReference type="ARBA" id="ARBA00011915"/>
    </source>
</evidence>
<name>A0A847S4P6_9NEIS</name>
<dbReference type="PANTHER" id="PTHR43176:SF3">
    <property type="entry name" value="3-HYDROXYISOBUTYRYL-COA HYDROLASE, MITOCHONDRIAL"/>
    <property type="match status" value="1"/>
</dbReference>
<dbReference type="GO" id="GO:0006574">
    <property type="term" value="P:L-valine catabolic process"/>
    <property type="evidence" value="ECO:0007669"/>
    <property type="project" value="TreeGrafter"/>
</dbReference>
<evidence type="ECO:0000256" key="3">
    <source>
        <dbReference type="ARBA" id="ARBA00022801"/>
    </source>
</evidence>
<dbReference type="NCBIfam" id="NF004127">
    <property type="entry name" value="PRK05617.1"/>
    <property type="match status" value="1"/>
</dbReference>
<dbReference type="Pfam" id="PF16113">
    <property type="entry name" value="ECH_2"/>
    <property type="match status" value="1"/>
</dbReference>
<dbReference type="PANTHER" id="PTHR43176">
    <property type="entry name" value="3-HYDROXYISOBUTYRYL-COA HYDROLASE-RELATED"/>
    <property type="match status" value="1"/>
</dbReference>
<accession>A0A847S4P6</accession>
<evidence type="ECO:0000259" key="4">
    <source>
        <dbReference type="Pfam" id="PF16113"/>
    </source>
</evidence>
<keyword evidence="6" id="KW-1185">Reference proteome</keyword>
<dbReference type="RefSeq" id="WP_168875405.1">
    <property type="nucleotide sequence ID" value="NZ_JABAIM010000001.1"/>
</dbReference>
<evidence type="ECO:0000256" key="1">
    <source>
        <dbReference type="ARBA" id="ARBA00001709"/>
    </source>
</evidence>
<dbReference type="EMBL" id="JABAIM010000001">
    <property type="protein sequence ID" value="NLR73745.1"/>
    <property type="molecule type" value="Genomic_DNA"/>
</dbReference>
<dbReference type="InterPro" id="IPR045004">
    <property type="entry name" value="ECH_dom"/>
</dbReference>
<protein>
    <recommendedName>
        <fullName evidence="2">3-hydroxyisobutyryl-CoA hydrolase</fullName>
        <ecNumber evidence="2">3.1.2.4</ecNumber>
    </recommendedName>
</protein>
<keyword evidence="3" id="KW-0378">Hydrolase</keyword>
<comment type="catalytic activity">
    <reaction evidence="1">
        <text>3-hydroxy-2-methylpropanoyl-CoA + H2O = 3-hydroxy-2-methylpropanoate + CoA + H(+)</text>
        <dbReference type="Rhea" id="RHEA:20888"/>
        <dbReference type="ChEBI" id="CHEBI:11805"/>
        <dbReference type="ChEBI" id="CHEBI:15377"/>
        <dbReference type="ChEBI" id="CHEBI:15378"/>
        <dbReference type="ChEBI" id="CHEBI:57287"/>
        <dbReference type="ChEBI" id="CHEBI:57340"/>
        <dbReference type="EC" id="3.1.2.4"/>
    </reaction>
</comment>
<reference evidence="5 6" key="1">
    <citation type="submission" date="2020-04" db="EMBL/GenBank/DDBJ databases">
        <title>Draft genome of Leeia sp. IMCC25680.</title>
        <authorList>
            <person name="Song J."/>
            <person name="Cho J.-C."/>
        </authorList>
    </citation>
    <scope>NUCLEOTIDE SEQUENCE [LARGE SCALE GENOMIC DNA]</scope>
    <source>
        <strain evidence="5 6">IMCC25680</strain>
    </source>
</reference>
<dbReference type="Gene3D" id="3.90.226.10">
    <property type="entry name" value="2-enoyl-CoA Hydratase, Chain A, domain 1"/>
    <property type="match status" value="1"/>
</dbReference>
<dbReference type="GO" id="GO:0016853">
    <property type="term" value="F:isomerase activity"/>
    <property type="evidence" value="ECO:0007669"/>
    <property type="project" value="UniProtKB-KW"/>
</dbReference>
<dbReference type="Proteomes" id="UP000587991">
    <property type="component" value="Unassembled WGS sequence"/>
</dbReference>
<keyword evidence="5" id="KW-0413">Isomerase</keyword>
<organism evidence="5 6">
    <name type="scientific">Leeia aquatica</name>
    <dbReference type="NCBI Taxonomy" id="2725557"/>
    <lineage>
        <taxon>Bacteria</taxon>
        <taxon>Pseudomonadati</taxon>
        <taxon>Pseudomonadota</taxon>
        <taxon>Betaproteobacteria</taxon>
        <taxon>Neisseriales</taxon>
        <taxon>Leeiaceae</taxon>
        <taxon>Leeia</taxon>
    </lineage>
</organism>
<dbReference type="CDD" id="cd06558">
    <property type="entry name" value="crotonase-like"/>
    <property type="match status" value="1"/>
</dbReference>
<dbReference type="InterPro" id="IPR029045">
    <property type="entry name" value="ClpP/crotonase-like_dom_sf"/>
</dbReference>
<evidence type="ECO:0000313" key="5">
    <source>
        <dbReference type="EMBL" id="NLR73745.1"/>
    </source>
</evidence>
<dbReference type="InterPro" id="IPR032259">
    <property type="entry name" value="HIBYL-CoA-H"/>
</dbReference>
<comment type="caution">
    <text evidence="5">The sequence shown here is derived from an EMBL/GenBank/DDBJ whole genome shotgun (WGS) entry which is preliminary data.</text>
</comment>
<gene>
    <name evidence="5" type="ORF">HF682_01040</name>
</gene>
<dbReference type="GO" id="GO:0005829">
    <property type="term" value="C:cytosol"/>
    <property type="evidence" value="ECO:0007669"/>
    <property type="project" value="TreeGrafter"/>
</dbReference>
<dbReference type="SUPFAM" id="SSF52096">
    <property type="entry name" value="ClpP/crotonase"/>
    <property type="match status" value="1"/>
</dbReference>
<dbReference type="AlphaFoldDB" id="A0A847S4P6"/>
<feature type="domain" description="Enoyl-CoA hydratase/isomerase" evidence="4">
    <location>
        <begin position="19"/>
        <end position="362"/>
    </location>
</feature>
<proteinExistence type="predicted"/>
<evidence type="ECO:0000313" key="6">
    <source>
        <dbReference type="Proteomes" id="UP000587991"/>
    </source>
</evidence>